<gene>
    <name evidence="1" type="ORF">MM415A02421_0011</name>
</gene>
<name>A0A6M3JTJ2_9ZZZZ</name>
<organism evidence="1">
    <name type="scientific">viral metagenome</name>
    <dbReference type="NCBI Taxonomy" id="1070528"/>
    <lineage>
        <taxon>unclassified sequences</taxon>
        <taxon>metagenomes</taxon>
        <taxon>organismal metagenomes</taxon>
    </lineage>
</organism>
<sequence>MCNHIFDYPEDKEGNLNPDGKTITGVCRYCKVKQESYGLRWMIPRHEQFLEQNPFGEMNFFDFIDKRDYVSR</sequence>
<protein>
    <submittedName>
        <fullName evidence="1">Uncharacterized protein</fullName>
    </submittedName>
</protein>
<reference evidence="1" key="1">
    <citation type="submission" date="2020-03" db="EMBL/GenBank/DDBJ databases">
        <title>The deep terrestrial virosphere.</title>
        <authorList>
            <person name="Holmfeldt K."/>
            <person name="Nilsson E."/>
            <person name="Simone D."/>
            <person name="Lopez-Fernandez M."/>
            <person name="Wu X."/>
            <person name="de Brujin I."/>
            <person name="Lundin D."/>
            <person name="Andersson A."/>
            <person name="Bertilsson S."/>
            <person name="Dopson M."/>
        </authorList>
    </citation>
    <scope>NUCLEOTIDE SEQUENCE</scope>
    <source>
        <strain evidence="1">MM415A02421</strain>
    </source>
</reference>
<dbReference type="EMBL" id="MT142014">
    <property type="protein sequence ID" value="QJA73270.1"/>
    <property type="molecule type" value="Genomic_DNA"/>
</dbReference>
<evidence type="ECO:0000313" key="1">
    <source>
        <dbReference type="EMBL" id="QJA73270.1"/>
    </source>
</evidence>
<accession>A0A6M3JTJ2</accession>
<dbReference type="AlphaFoldDB" id="A0A6M3JTJ2"/>
<proteinExistence type="predicted"/>